<reference evidence="1" key="1">
    <citation type="submission" date="2021-03" db="EMBL/GenBank/DDBJ databases">
        <authorList>
            <consortium name="DOE Joint Genome Institute"/>
            <person name="Ahrendt S."/>
            <person name="Looney B.P."/>
            <person name="Miyauchi S."/>
            <person name="Morin E."/>
            <person name="Drula E."/>
            <person name="Courty P.E."/>
            <person name="Chicoki N."/>
            <person name="Fauchery L."/>
            <person name="Kohler A."/>
            <person name="Kuo A."/>
            <person name="Labutti K."/>
            <person name="Pangilinan J."/>
            <person name="Lipzen A."/>
            <person name="Riley R."/>
            <person name="Andreopoulos W."/>
            <person name="He G."/>
            <person name="Johnson J."/>
            <person name="Barry K.W."/>
            <person name="Grigoriev I.V."/>
            <person name="Nagy L."/>
            <person name="Hibbett D."/>
            <person name="Henrissat B."/>
            <person name="Matheny P.B."/>
            <person name="Labbe J."/>
            <person name="Martin F."/>
        </authorList>
    </citation>
    <scope>NUCLEOTIDE SEQUENCE</scope>
    <source>
        <strain evidence="1">HHB10654</strain>
    </source>
</reference>
<dbReference type="EMBL" id="MU277187">
    <property type="protein sequence ID" value="KAI0069255.1"/>
    <property type="molecule type" value="Genomic_DNA"/>
</dbReference>
<dbReference type="Proteomes" id="UP000814140">
    <property type="component" value="Unassembled WGS sequence"/>
</dbReference>
<reference evidence="1" key="2">
    <citation type="journal article" date="2022" name="New Phytol.">
        <title>Evolutionary transition to the ectomycorrhizal habit in the genomes of a hyperdiverse lineage of mushroom-forming fungi.</title>
        <authorList>
            <person name="Looney B."/>
            <person name="Miyauchi S."/>
            <person name="Morin E."/>
            <person name="Drula E."/>
            <person name="Courty P.E."/>
            <person name="Kohler A."/>
            <person name="Kuo A."/>
            <person name="LaButti K."/>
            <person name="Pangilinan J."/>
            <person name="Lipzen A."/>
            <person name="Riley R."/>
            <person name="Andreopoulos W."/>
            <person name="He G."/>
            <person name="Johnson J."/>
            <person name="Nolan M."/>
            <person name="Tritt A."/>
            <person name="Barry K.W."/>
            <person name="Grigoriev I.V."/>
            <person name="Nagy L.G."/>
            <person name="Hibbett D."/>
            <person name="Henrissat B."/>
            <person name="Matheny P.B."/>
            <person name="Labbe J."/>
            <person name="Martin F.M."/>
        </authorList>
    </citation>
    <scope>NUCLEOTIDE SEQUENCE</scope>
    <source>
        <strain evidence="1">HHB10654</strain>
    </source>
</reference>
<accession>A0ACB8TLG1</accession>
<evidence type="ECO:0000313" key="2">
    <source>
        <dbReference type="Proteomes" id="UP000814140"/>
    </source>
</evidence>
<gene>
    <name evidence="1" type="ORF">BV25DRAFT_1910948</name>
</gene>
<keyword evidence="2" id="KW-1185">Reference proteome</keyword>
<evidence type="ECO:0000313" key="1">
    <source>
        <dbReference type="EMBL" id="KAI0069255.1"/>
    </source>
</evidence>
<sequence>MFSNSSLVAWTLPLFLAGVTALFVLRKLLKSHLAFPLPAGPRGLPIIGNALDWPTSQEWETFAKWGRKWGTITYVNILGSHIVVLNSLQTATEMLDGKSSIYSDRPSLVMAGPLAGWSNILHLTPYGDTFRQRRKMLHQFMGTRTIVERYYPVEELETRRFLLRLLENPEDFAAHIRRAEAAIVLKLTYGYDVKDHDDPVLTNTYPATTQFSLVTIPGAYLVDLLPSLRYLPSWLPGMQWKRSVADYAEKSQTLANVPFTFAKQHLISGFAKPSFVTLSLPSGIGDEEANLKWAAASIHVGGSSTPVSAITSFFLAMALYPDVQKQAQAELDAIVGSSRLPSYSDREKLPYVDALVKEVLRWNPIVPTGVPHLLMQDDIHDGYLIPKGTIVIANIWNFLHDETTFKNPMEFDPSRFIATKDHTPERDPHTIAFGFGRRTCPAMNLADASVFISCAMTLAAFNISKTVENGIVVEPVHESYSGTISFPKPFKCSIRPRSEDAVALINLVDMQNA</sequence>
<organism evidence="1 2">
    <name type="scientific">Artomyces pyxidatus</name>
    <dbReference type="NCBI Taxonomy" id="48021"/>
    <lineage>
        <taxon>Eukaryota</taxon>
        <taxon>Fungi</taxon>
        <taxon>Dikarya</taxon>
        <taxon>Basidiomycota</taxon>
        <taxon>Agaricomycotina</taxon>
        <taxon>Agaricomycetes</taxon>
        <taxon>Russulales</taxon>
        <taxon>Auriscalpiaceae</taxon>
        <taxon>Artomyces</taxon>
    </lineage>
</organism>
<protein>
    <submittedName>
        <fullName evidence="1">Cytochrome P450</fullName>
    </submittedName>
</protein>
<name>A0ACB8TLG1_9AGAM</name>
<proteinExistence type="predicted"/>
<comment type="caution">
    <text evidence="1">The sequence shown here is derived from an EMBL/GenBank/DDBJ whole genome shotgun (WGS) entry which is preliminary data.</text>
</comment>